<evidence type="ECO:0000313" key="2">
    <source>
        <dbReference type="RefSeq" id="XP_018017097.1"/>
    </source>
</evidence>
<reference evidence="2" key="1">
    <citation type="submission" date="2025-08" db="UniProtKB">
        <authorList>
            <consortium name="RefSeq"/>
        </authorList>
    </citation>
    <scope>IDENTIFICATION</scope>
    <source>
        <tissue evidence="2">Whole organism</tissue>
    </source>
</reference>
<dbReference type="GeneID" id="108673740"/>
<gene>
    <name evidence="2" type="primary">LOC108673740</name>
</gene>
<dbReference type="KEGG" id="hazt:108673740"/>
<dbReference type="RefSeq" id="XP_018017097.1">
    <property type="nucleotide sequence ID" value="XM_018161608.1"/>
</dbReference>
<sequence length="122" mass="13333">MTHALSVLGPPLVHAEQRCRSISKCEVSSLVDGLVTLLASHYTTDDENLNAVSAAVISEEVFYEPKFSIHRSASKSDHEVRCRLGMSAVWPDCGGTYPTAKILLSSWHAPSKPCLLYTSRCV</sequence>
<keyword evidence="1" id="KW-1185">Reference proteome</keyword>
<proteinExistence type="predicted"/>
<protein>
    <submittedName>
        <fullName evidence="2">Uncharacterized protein LOC108673740</fullName>
    </submittedName>
</protein>
<accession>A0A8B7NTQ5</accession>
<evidence type="ECO:0000313" key="1">
    <source>
        <dbReference type="Proteomes" id="UP000694843"/>
    </source>
</evidence>
<dbReference type="Proteomes" id="UP000694843">
    <property type="component" value="Unplaced"/>
</dbReference>
<name>A0A8B7NTQ5_HYAAZ</name>
<organism evidence="1 2">
    <name type="scientific">Hyalella azteca</name>
    <name type="common">Amphipod</name>
    <dbReference type="NCBI Taxonomy" id="294128"/>
    <lineage>
        <taxon>Eukaryota</taxon>
        <taxon>Metazoa</taxon>
        <taxon>Ecdysozoa</taxon>
        <taxon>Arthropoda</taxon>
        <taxon>Crustacea</taxon>
        <taxon>Multicrustacea</taxon>
        <taxon>Malacostraca</taxon>
        <taxon>Eumalacostraca</taxon>
        <taxon>Peracarida</taxon>
        <taxon>Amphipoda</taxon>
        <taxon>Senticaudata</taxon>
        <taxon>Talitrida</taxon>
        <taxon>Talitroidea</taxon>
        <taxon>Hyalellidae</taxon>
        <taxon>Hyalella</taxon>
    </lineage>
</organism>
<dbReference type="AlphaFoldDB" id="A0A8B7NTQ5"/>